<accession>A0A8X6GQU6</accession>
<keyword evidence="14" id="KW-0040">ANK repeat</keyword>
<dbReference type="Proteomes" id="UP000887116">
    <property type="component" value="Unassembled WGS sequence"/>
</dbReference>
<evidence type="ECO:0000256" key="7">
    <source>
        <dbReference type="ARBA" id="ARBA00022537"/>
    </source>
</evidence>
<dbReference type="PROSITE" id="PS50280">
    <property type="entry name" value="SET"/>
    <property type="match status" value="1"/>
</dbReference>
<keyword evidence="13" id="KW-0472">Membrane</keyword>
<evidence type="ECO:0000256" key="15">
    <source>
        <dbReference type="SAM" id="MobiDB-lite"/>
    </source>
</evidence>
<keyword evidence="5" id="KW-0268">Exocytosis</keyword>
<evidence type="ECO:0000256" key="9">
    <source>
        <dbReference type="ARBA" id="ARBA00022656"/>
    </source>
</evidence>
<dbReference type="Pfam" id="PF12796">
    <property type="entry name" value="Ank_2"/>
    <property type="match status" value="2"/>
</dbReference>
<evidence type="ECO:0000256" key="12">
    <source>
        <dbReference type="ARBA" id="ARBA00023028"/>
    </source>
</evidence>
<feature type="region of interest" description="Disordered" evidence="15">
    <location>
        <begin position="101"/>
        <end position="123"/>
    </location>
</feature>
<dbReference type="Pfam" id="PF00023">
    <property type="entry name" value="Ank"/>
    <property type="match status" value="1"/>
</dbReference>
<feature type="repeat" description="ANK" evidence="14">
    <location>
        <begin position="1350"/>
        <end position="1382"/>
    </location>
</feature>
<dbReference type="InterPro" id="IPR001214">
    <property type="entry name" value="SET_dom"/>
</dbReference>
<evidence type="ECO:0000259" key="16">
    <source>
        <dbReference type="PROSITE" id="PS50280"/>
    </source>
</evidence>
<keyword evidence="11" id="KW-0528">Neurotoxin</keyword>
<dbReference type="InterPro" id="IPR007728">
    <property type="entry name" value="Pre-SET_dom"/>
</dbReference>
<keyword evidence="8" id="KW-0808">Transferase</keyword>
<feature type="repeat" description="ANK" evidence="14">
    <location>
        <begin position="1383"/>
        <end position="1407"/>
    </location>
</feature>
<evidence type="ECO:0000256" key="11">
    <source>
        <dbReference type="ARBA" id="ARBA00022699"/>
    </source>
</evidence>
<sequence>MQNQNFWNDSYSPSEYSEKHWMTSVGRNSDEFCNSYSINPESHPIGPYDDFFMYSNDIPSNSINSMELATQLSTIPSNNVKTSGVPNNDLFVDSSTFPESLISPSSAKNSDEKHINGQNGRLLSDSDMHFSVSQSRDHLNPSLSTLSKLTKRRNSLPSNYASDKHPSIDSEIQPIYSTDIFEINSPCSSSDVVKGNSSDNVSWTNCYVPDRKRATSVVSSERGLDSLVNKLFTDEQKKRYLASKKKQMENKKEENKQMDLDAAYKSFLEGMTSSQNSSVFDNRDITSDTDEIVVDDKMFLCENSTDDCIINTTSNEIDMNSKNPEQVIFITNPVPEETSIDISGSPCLTINTDSNQQEVEHMDCETIDERTVSGNVLASATAALFKTVPFQSVGQNVNLITESIKTPFYDSMDIKGDTNSSAGNFTNDEISDSLDKIFTQTSVSDDGDMLYSIRSEQADEATFDFDTGKLIPLNISTENSDDAYAVISDATQENFKILKPEISREELSPDQLSNSKDFKVDHGLESKENDLSDFSTESKCLQDKYYFKNVSSSHADENFLDNPRDINSKLTEERKINFNLSIKNYCLQKDMIFGNIVNDLKNQTFSVNEQKDHEIPPNNSVNIDMELCDNNEKYFDISDGNSGLTKNAKTDVFFENVKNTDMNTSLVTDEKNVLFVEDGKEQLNISIDDSQNCEKDLNSEENNISLFKNSQCYINTYCMSDKKESNFSSDNGNVENGMHFDTGEKLLDSSSKVSDRNEVSLIDNKKSPNAPNEQGSHESENLDVLNKNLNTQIQYFEHSNDCLETPSSLQLQSTHDANPLSKARKSFISKSILKSSDNTIFYEWENSKEIQREMHDVPTINHILSDAENASTSGQEAMDYLDFNLKSSQKSRKSFSSLNSDYNFKKKTARKSSLKSSGNNFDNVTRQMDVNSSSCDSDGKLSKHKKNVHYLSDEDYGTISTVENMNSSTINSTTKNKRHCIALKTFKKPFTAAKKSIIEKTAFKTVIQSYFGIRTAMKTCKSSGKVQKANIVEKDGSAVIITLQDKGDLDSSVDELSSDETKNSSVNWSPLKDLKLLKSVCCCSADEIRCLCNGEQLQLVCEAEDTINEKIVPCMRSISQQYLRTPSSEIKCRAFCDIHLWRLKKHHCCPKCGIFCTQGSFLYCDNSSKGEKEDHFFHQSCFLIPDTGLPPGCPHCCRFSNFKNVNLTLFANDNEKIDKNLAIDFDAQNLTEDLENYNLFMIVQDSDVECASNVSSAFLIQKQDLETMLMAVSEETSLRLRPAGKCLFNPIKTNDVKKVLQLIANGVNPNHKFTTHKNNTPLHIAAFYGSTGIIHALLQCGSLIDAVNDDLETPLILAVEKDQISVVRYLIHAGAQVDVKNENGLTAFHVACKNNYKEIAELLFNTGKFDVNLQDDGGWTPLVWACEHNYIDLIQWLLNLDADPNVRDNEENTALHWAACSGNNDILEMLLDNGCNLGFVNQRGDSALHIAARKDNYICIKLLLERGAFLDCVNKDNETPLMCCDKDSRSRRILNKHLLTSSKPECNSLQQHVVFRDISRGTEKYPIQAVNEVDHEEFIMDFRYITANCFASNVNVTTTVDSMQLCYCKDNCSSRDCTCTSISRCWYDMDGHLLSDFNMGNPPSIYECNKTCHCPKSCINRVVQQGLKHPLQLFRTLDRGWGVRTLRDLSKGTFVCEYVGEVISEDEVLRRTDDTYLFDLESKKGITGEYSIDARFYGNIARFINHSCDPNLVGIQVYVEHQDLNFPRIAFFTRKDVKAFEELCFDYGMDFWIPKSRTTLCTCNSSLCKYSKDSIDMTLQAIILQYTTT</sequence>
<dbReference type="GO" id="GO:0008270">
    <property type="term" value="F:zinc ion binding"/>
    <property type="evidence" value="ECO:0007669"/>
    <property type="project" value="InterPro"/>
</dbReference>
<dbReference type="Pfam" id="PF21533">
    <property type="entry name" value="EHMT1-2_CRR"/>
    <property type="match status" value="1"/>
</dbReference>
<dbReference type="Pfam" id="PF05033">
    <property type="entry name" value="Pre-SET"/>
    <property type="match status" value="1"/>
</dbReference>
<feature type="region of interest" description="Disordered" evidence="15">
    <location>
        <begin position="909"/>
        <end position="938"/>
    </location>
</feature>
<dbReference type="Gene3D" id="2.170.270.10">
    <property type="entry name" value="SET domain"/>
    <property type="match status" value="1"/>
</dbReference>
<feature type="compositionally biased region" description="Basic and acidic residues" evidence="15">
    <location>
        <begin position="747"/>
        <end position="766"/>
    </location>
</feature>
<dbReference type="GO" id="GO:0006887">
    <property type="term" value="P:exocytosis"/>
    <property type="evidence" value="ECO:0007669"/>
    <property type="project" value="UniProtKB-KW"/>
</dbReference>
<comment type="caution">
    <text evidence="18">The sequence shown here is derived from an EMBL/GenBank/DDBJ whole genome shotgun (WGS) entry which is preliminary data.</text>
</comment>
<feature type="region of interest" description="Disordered" evidence="15">
    <location>
        <begin position="747"/>
        <end position="779"/>
    </location>
</feature>
<keyword evidence="9" id="KW-0800">Toxin</keyword>
<dbReference type="GO" id="GO:0032259">
    <property type="term" value="P:methylation"/>
    <property type="evidence" value="ECO:0007669"/>
    <property type="project" value="UniProtKB-KW"/>
</dbReference>
<feature type="repeat" description="ANK" evidence="14">
    <location>
        <begin position="1450"/>
        <end position="1482"/>
    </location>
</feature>
<dbReference type="GO" id="GO:0005576">
    <property type="term" value="C:extracellular region"/>
    <property type="evidence" value="ECO:0007669"/>
    <property type="project" value="UniProtKB-SubCell"/>
</dbReference>
<dbReference type="PROSITE" id="PS50297">
    <property type="entry name" value="ANK_REP_REGION"/>
    <property type="match status" value="6"/>
</dbReference>
<dbReference type="InterPro" id="IPR002110">
    <property type="entry name" value="Ankyrin_rpt"/>
</dbReference>
<feature type="domain" description="Pre-SET" evidence="17">
    <location>
        <begin position="1604"/>
        <end position="1666"/>
    </location>
</feature>
<evidence type="ECO:0000256" key="3">
    <source>
        <dbReference type="ARBA" id="ARBA00004613"/>
    </source>
</evidence>
<evidence type="ECO:0000313" key="19">
    <source>
        <dbReference type="Proteomes" id="UP000887116"/>
    </source>
</evidence>
<organism evidence="18 19">
    <name type="scientific">Trichonephila clavata</name>
    <name type="common">Joro spider</name>
    <name type="synonym">Nephila clavata</name>
    <dbReference type="NCBI Taxonomy" id="2740835"/>
    <lineage>
        <taxon>Eukaryota</taxon>
        <taxon>Metazoa</taxon>
        <taxon>Ecdysozoa</taxon>
        <taxon>Arthropoda</taxon>
        <taxon>Chelicerata</taxon>
        <taxon>Arachnida</taxon>
        <taxon>Araneae</taxon>
        <taxon>Araneomorphae</taxon>
        <taxon>Entelegynae</taxon>
        <taxon>Araneoidea</taxon>
        <taxon>Nephilidae</taxon>
        <taxon>Trichonephila</taxon>
    </lineage>
</organism>
<dbReference type="InterPro" id="IPR046341">
    <property type="entry name" value="SET_dom_sf"/>
</dbReference>
<dbReference type="PROSITE" id="PS50867">
    <property type="entry name" value="PRE_SET"/>
    <property type="match status" value="1"/>
</dbReference>
<evidence type="ECO:0000256" key="5">
    <source>
        <dbReference type="ARBA" id="ARBA00022483"/>
    </source>
</evidence>
<dbReference type="EMBL" id="BMAO01001251">
    <property type="protein sequence ID" value="GFQ71949.1"/>
    <property type="molecule type" value="Genomic_DNA"/>
</dbReference>
<dbReference type="GO" id="GO:0002039">
    <property type="term" value="F:p53 binding"/>
    <property type="evidence" value="ECO:0007669"/>
    <property type="project" value="InterPro"/>
</dbReference>
<dbReference type="InterPro" id="IPR047762">
    <property type="entry name" value="EHMT_CRR"/>
</dbReference>
<evidence type="ECO:0000256" key="10">
    <source>
        <dbReference type="ARBA" id="ARBA00022691"/>
    </source>
</evidence>
<keyword evidence="12" id="KW-0638">Presynaptic neurotoxin</keyword>
<evidence type="ECO:0000256" key="1">
    <source>
        <dbReference type="ARBA" id="ARBA00004175"/>
    </source>
</evidence>
<dbReference type="SMART" id="SM00317">
    <property type="entry name" value="SET"/>
    <property type="match status" value="1"/>
</dbReference>
<reference evidence="18" key="1">
    <citation type="submission" date="2020-07" db="EMBL/GenBank/DDBJ databases">
        <title>Multicomponent nature underlies the extraordinary mechanical properties of spider dragline silk.</title>
        <authorList>
            <person name="Kono N."/>
            <person name="Nakamura H."/>
            <person name="Mori M."/>
            <person name="Yoshida Y."/>
            <person name="Ohtoshi R."/>
            <person name="Malay A.D."/>
            <person name="Moran D.A.P."/>
            <person name="Tomita M."/>
            <person name="Numata K."/>
            <person name="Arakawa K."/>
        </authorList>
    </citation>
    <scope>NUCLEOTIDE SEQUENCE</scope>
</reference>
<dbReference type="GO" id="GO:0044218">
    <property type="term" value="C:other organism cell membrane"/>
    <property type="evidence" value="ECO:0007669"/>
    <property type="project" value="UniProtKB-KW"/>
</dbReference>
<comment type="subcellular location">
    <subcellularLocation>
        <location evidence="2">Chromosome</location>
    </subcellularLocation>
    <subcellularLocation>
        <location evidence="3">Secreted</location>
    </subcellularLocation>
    <subcellularLocation>
        <location evidence="1">Target cell membrane</location>
    </subcellularLocation>
</comment>
<dbReference type="GO" id="GO:0000122">
    <property type="term" value="P:negative regulation of transcription by RNA polymerase II"/>
    <property type="evidence" value="ECO:0007669"/>
    <property type="project" value="TreeGrafter"/>
</dbReference>
<proteinExistence type="predicted"/>
<evidence type="ECO:0000313" key="18">
    <source>
        <dbReference type="EMBL" id="GFQ71949.1"/>
    </source>
</evidence>
<dbReference type="PROSITE" id="PS50088">
    <property type="entry name" value="ANK_REPEAT"/>
    <property type="match status" value="6"/>
</dbReference>
<keyword evidence="6" id="KW-0964">Secreted</keyword>
<dbReference type="OrthoDB" id="6419967at2759"/>
<dbReference type="InterPro" id="IPR043550">
    <property type="entry name" value="EHMT1/EHMT2"/>
</dbReference>
<feature type="compositionally biased region" description="Polar residues" evidence="15">
    <location>
        <begin position="914"/>
        <end position="936"/>
    </location>
</feature>
<dbReference type="GO" id="GO:0000785">
    <property type="term" value="C:chromatin"/>
    <property type="evidence" value="ECO:0007669"/>
    <property type="project" value="TreeGrafter"/>
</dbReference>
<dbReference type="Pfam" id="PF00856">
    <property type="entry name" value="SET"/>
    <property type="match status" value="1"/>
</dbReference>
<dbReference type="InterPro" id="IPR036770">
    <property type="entry name" value="Ankyrin_rpt-contain_sf"/>
</dbReference>
<dbReference type="SMART" id="SM00248">
    <property type="entry name" value="ANK"/>
    <property type="match status" value="6"/>
</dbReference>
<feature type="repeat" description="ANK" evidence="14">
    <location>
        <begin position="1483"/>
        <end position="1515"/>
    </location>
</feature>
<keyword evidence="8" id="KW-0489">Methyltransferase</keyword>
<keyword evidence="7" id="KW-1052">Target cell membrane</keyword>
<name>A0A8X6GQU6_TRICU</name>
<evidence type="ECO:0000259" key="17">
    <source>
        <dbReference type="PROSITE" id="PS50867"/>
    </source>
</evidence>
<feature type="repeat" description="ANK" evidence="14">
    <location>
        <begin position="1317"/>
        <end position="1349"/>
    </location>
</feature>
<evidence type="ECO:0000256" key="6">
    <source>
        <dbReference type="ARBA" id="ARBA00022525"/>
    </source>
</evidence>
<dbReference type="Gene3D" id="1.25.40.20">
    <property type="entry name" value="Ankyrin repeat-containing domain"/>
    <property type="match status" value="2"/>
</dbReference>
<keyword evidence="19" id="KW-1185">Reference proteome</keyword>
<dbReference type="PANTHER" id="PTHR46307:SF4">
    <property type="entry name" value="G9A, ISOFORM B"/>
    <property type="match status" value="1"/>
</dbReference>
<keyword evidence="13" id="KW-1053">Target membrane</keyword>
<feature type="domain" description="SET" evidence="16">
    <location>
        <begin position="1669"/>
        <end position="1788"/>
    </location>
</feature>
<dbReference type="GO" id="GO:0044231">
    <property type="term" value="C:host cell presynaptic membrane"/>
    <property type="evidence" value="ECO:0007669"/>
    <property type="project" value="UniProtKB-KW"/>
</dbReference>
<keyword evidence="10" id="KW-0949">S-adenosyl-L-methionine</keyword>
<dbReference type="GO" id="GO:0046974">
    <property type="term" value="F:histone H3K9 methyltransferase activity"/>
    <property type="evidence" value="ECO:0007669"/>
    <property type="project" value="TreeGrafter"/>
</dbReference>
<keyword evidence="4" id="KW-0158">Chromosome</keyword>
<dbReference type="GO" id="GO:0090729">
    <property type="term" value="F:toxin activity"/>
    <property type="evidence" value="ECO:0007669"/>
    <property type="project" value="UniProtKB-KW"/>
</dbReference>
<protein>
    <submittedName>
        <fullName evidence="18">Histone-lysine N-methyltransferase EHMT1</fullName>
    </submittedName>
</protein>
<dbReference type="SUPFAM" id="SSF82199">
    <property type="entry name" value="SET domain"/>
    <property type="match status" value="1"/>
</dbReference>
<evidence type="ECO:0000256" key="4">
    <source>
        <dbReference type="ARBA" id="ARBA00022454"/>
    </source>
</evidence>
<dbReference type="CDD" id="cd20905">
    <property type="entry name" value="EHMT_ZBD"/>
    <property type="match status" value="1"/>
</dbReference>
<feature type="repeat" description="ANK" evidence="14">
    <location>
        <begin position="1417"/>
        <end position="1449"/>
    </location>
</feature>
<gene>
    <name evidence="18" type="primary">Ehmt1</name>
    <name evidence="18" type="ORF">TNCT_6411</name>
</gene>
<dbReference type="SUPFAM" id="SSF48403">
    <property type="entry name" value="Ankyrin repeat"/>
    <property type="match status" value="1"/>
</dbReference>
<evidence type="ECO:0000256" key="13">
    <source>
        <dbReference type="ARBA" id="ARBA00023298"/>
    </source>
</evidence>
<evidence type="ECO:0000256" key="2">
    <source>
        <dbReference type="ARBA" id="ARBA00004286"/>
    </source>
</evidence>
<evidence type="ECO:0000256" key="8">
    <source>
        <dbReference type="ARBA" id="ARBA00022603"/>
    </source>
</evidence>
<dbReference type="PANTHER" id="PTHR46307">
    <property type="entry name" value="G9A, ISOFORM B"/>
    <property type="match status" value="1"/>
</dbReference>
<dbReference type="SMART" id="SM00468">
    <property type="entry name" value="PreSET"/>
    <property type="match status" value="1"/>
</dbReference>
<dbReference type="GO" id="GO:0005634">
    <property type="term" value="C:nucleus"/>
    <property type="evidence" value="ECO:0007669"/>
    <property type="project" value="InterPro"/>
</dbReference>
<evidence type="ECO:0000256" key="14">
    <source>
        <dbReference type="PROSITE-ProRule" id="PRU00023"/>
    </source>
</evidence>